<protein>
    <submittedName>
        <fullName evidence="4">TetR/AcrR family transcriptional regulator</fullName>
    </submittedName>
</protein>
<dbReference type="InterPro" id="IPR009057">
    <property type="entry name" value="Homeodomain-like_sf"/>
</dbReference>
<sequence length="235" mass="25993">MKRIEGVTERLLAAAREEFLEKGYEAASLRAIAERAGSSKGAIYVRYADKEALYAAVVDPVIEELCLFFTEEFNGFGKLPADVQQSTMNDYADQGIGLMMDYIYDHLAEFKILVTNGGERYDEFMHRVVELNSATTYRYIEAVGSDAVTAGRLTPELMHMISSACFSGIFEAVAHDMGRDEAKAYVERLCLFFRAGWQAIFDPQFAALVDLAAQMPDAPVQDVAARLVEARGGAP</sequence>
<evidence type="ECO:0000256" key="2">
    <source>
        <dbReference type="ARBA" id="ARBA00023125"/>
    </source>
</evidence>
<evidence type="ECO:0000256" key="3">
    <source>
        <dbReference type="ARBA" id="ARBA00023163"/>
    </source>
</evidence>
<accession>A0A6L7IV60</accession>
<dbReference type="SUPFAM" id="SSF46689">
    <property type="entry name" value="Homeodomain-like"/>
    <property type="match status" value="1"/>
</dbReference>
<reference evidence="4 5" key="1">
    <citation type="submission" date="2020-10" db="EMBL/GenBank/DDBJ databases">
        <title>Eggerthella sp. nov., isolated from human feces.</title>
        <authorList>
            <person name="Yajun G."/>
        </authorList>
    </citation>
    <scope>NUCLEOTIDE SEQUENCE [LARGE SCALE GENOMIC DNA]</scope>
    <source>
        <strain evidence="4 5">HF-1101</strain>
    </source>
</reference>
<keyword evidence="3" id="KW-0804">Transcription</keyword>
<dbReference type="PRINTS" id="PR00455">
    <property type="entry name" value="HTHTETR"/>
</dbReference>
<dbReference type="Proteomes" id="UP000478463">
    <property type="component" value="Chromosome"/>
</dbReference>
<dbReference type="PANTHER" id="PTHR30055:SF234">
    <property type="entry name" value="HTH-TYPE TRANSCRIPTIONAL REGULATOR BETI"/>
    <property type="match status" value="1"/>
</dbReference>
<dbReference type="PANTHER" id="PTHR30055">
    <property type="entry name" value="HTH-TYPE TRANSCRIPTIONAL REGULATOR RUTR"/>
    <property type="match status" value="1"/>
</dbReference>
<dbReference type="PROSITE" id="PS50977">
    <property type="entry name" value="HTH_TETR_2"/>
    <property type="match status" value="1"/>
</dbReference>
<evidence type="ECO:0000313" key="5">
    <source>
        <dbReference type="Proteomes" id="UP000478463"/>
    </source>
</evidence>
<dbReference type="Pfam" id="PF00440">
    <property type="entry name" value="TetR_N"/>
    <property type="match status" value="1"/>
</dbReference>
<name>A0A6L7IV60_9ACTN</name>
<dbReference type="InterPro" id="IPR001647">
    <property type="entry name" value="HTH_TetR"/>
</dbReference>
<proteinExistence type="predicted"/>
<dbReference type="GO" id="GO:0000976">
    <property type="term" value="F:transcription cis-regulatory region binding"/>
    <property type="evidence" value="ECO:0007669"/>
    <property type="project" value="TreeGrafter"/>
</dbReference>
<evidence type="ECO:0000256" key="1">
    <source>
        <dbReference type="ARBA" id="ARBA00023015"/>
    </source>
</evidence>
<dbReference type="EMBL" id="CP063310">
    <property type="protein sequence ID" value="QOS67460.1"/>
    <property type="molecule type" value="Genomic_DNA"/>
</dbReference>
<organism evidence="4 5">
    <name type="scientific">Eggerthella guodeyinii</name>
    <dbReference type="NCBI Taxonomy" id="2690837"/>
    <lineage>
        <taxon>Bacteria</taxon>
        <taxon>Bacillati</taxon>
        <taxon>Actinomycetota</taxon>
        <taxon>Coriobacteriia</taxon>
        <taxon>Eggerthellales</taxon>
        <taxon>Eggerthellaceae</taxon>
        <taxon>Eggerthella</taxon>
    </lineage>
</organism>
<dbReference type="Gene3D" id="1.10.357.10">
    <property type="entry name" value="Tetracycline Repressor, domain 2"/>
    <property type="match status" value="1"/>
</dbReference>
<dbReference type="KEGG" id="egd:GS424_013160"/>
<dbReference type="InterPro" id="IPR050109">
    <property type="entry name" value="HTH-type_TetR-like_transc_reg"/>
</dbReference>
<dbReference type="GO" id="GO:0045892">
    <property type="term" value="P:negative regulation of DNA-templated transcription"/>
    <property type="evidence" value="ECO:0007669"/>
    <property type="project" value="UniProtKB-ARBA"/>
</dbReference>
<gene>
    <name evidence="4" type="ORF">GS424_013160</name>
</gene>
<dbReference type="GO" id="GO:0003700">
    <property type="term" value="F:DNA-binding transcription factor activity"/>
    <property type="evidence" value="ECO:0007669"/>
    <property type="project" value="TreeGrafter"/>
</dbReference>
<evidence type="ECO:0000313" key="4">
    <source>
        <dbReference type="EMBL" id="QOS67460.1"/>
    </source>
</evidence>
<dbReference type="RefSeq" id="WP_160942609.1">
    <property type="nucleotide sequence ID" value="NZ_CP063310.1"/>
</dbReference>
<keyword evidence="2" id="KW-0238">DNA-binding</keyword>
<dbReference type="AlphaFoldDB" id="A0A6L7IV60"/>
<dbReference type="FunFam" id="1.10.10.60:FF:000141">
    <property type="entry name" value="TetR family transcriptional regulator"/>
    <property type="match status" value="1"/>
</dbReference>
<keyword evidence="1" id="KW-0805">Transcription regulation</keyword>